<comment type="caution">
    <text evidence="1">The sequence shown here is derived from an EMBL/GenBank/DDBJ whole genome shotgun (WGS) entry which is preliminary data.</text>
</comment>
<accession>A0AAN8X8M2</accession>
<dbReference type="AlphaFoldDB" id="A0AAN8X8M2"/>
<sequence>MVVLMGIRDKELIQYLISIDSRALLQNVVNCCCLYEATQSTTSTNHSSPSQLCTISSYKRNKCQTKKDTSYWTSASGHRKEMPNSHPTSVDPARFVDIDMAKGSATLMRACSHQGHWGNAIKNAQCHFRSKTGHYDKCCQTRMKDNGKDGSEMATRLGSFQATLHLGTRSCTTKIQVHEAIQTPLFSYAHCQELAIVGRLVCFFLPKGTQGTKIG</sequence>
<reference evidence="1 2" key="1">
    <citation type="submission" date="2023-11" db="EMBL/GenBank/DDBJ databases">
        <title>Halocaridina rubra genome assembly.</title>
        <authorList>
            <person name="Smith C."/>
        </authorList>
    </citation>
    <scope>NUCLEOTIDE SEQUENCE [LARGE SCALE GENOMIC DNA]</scope>
    <source>
        <strain evidence="1">EP-1</strain>
        <tissue evidence="1">Whole</tissue>
    </source>
</reference>
<proteinExistence type="predicted"/>
<name>A0AAN8X8M2_HALRR</name>
<protein>
    <submittedName>
        <fullName evidence="1">Uncharacterized protein</fullName>
    </submittedName>
</protein>
<evidence type="ECO:0000313" key="2">
    <source>
        <dbReference type="Proteomes" id="UP001381693"/>
    </source>
</evidence>
<organism evidence="1 2">
    <name type="scientific">Halocaridina rubra</name>
    <name type="common">Hawaiian red shrimp</name>
    <dbReference type="NCBI Taxonomy" id="373956"/>
    <lineage>
        <taxon>Eukaryota</taxon>
        <taxon>Metazoa</taxon>
        <taxon>Ecdysozoa</taxon>
        <taxon>Arthropoda</taxon>
        <taxon>Crustacea</taxon>
        <taxon>Multicrustacea</taxon>
        <taxon>Malacostraca</taxon>
        <taxon>Eumalacostraca</taxon>
        <taxon>Eucarida</taxon>
        <taxon>Decapoda</taxon>
        <taxon>Pleocyemata</taxon>
        <taxon>Caridea</taxon>
        <taxon>Atyoidea</taxon>
        <taxon>Atyidae</taxon>
        <taxon>Halocaridina</taxon>
    </lineage>
</organism>
<evidence type="ECO:0000313" key="1">
    <source>
        <dbReference type="EMBL" id="KAK7078602.1"/>
    </source>
</evidence>
<keyword evidence="2" id="KW-1185">Reference proteome</keyword>
<dbReference type="Proteomes" id="UP001381693">
    <property type="component" value="Unassembled WGS sequence"/>
</dbReference>
<gene>
    <name evidence="1" type="ORF">SK128_000654</name>
</gene>
<dbReference type="EMBL" id="JAXCGZ010007743">
    <property type="protein sequence ID" value="KAK7078602.1"/>
    <property type="molecule type" value="Genomic_DNA"/>
</dbReference>